<evidence type="ECO:0000259" key="7">
    <source>
        <dbReference type="Pfam" id="PF02687"/>
    </source>
</evidence>
<dbReference type="EMBL" id="QRUP01000003">
    <property type="protein sequence ID" value="RGR75833.1"/>
    <property type="molecule type" value="Genomic_DNA"/>
</dbReference>
<protein>
    <submittedName>
        <fullName evidence="9">ABC transporter permease</fullName>
    </submittedName>
</protein>
<dbReference type="InterPro" id="IPR003838">
    <property type="entry name" value="ABC3_permease_C"/>
</dbReference>
<dbReference type="Pfam" id="PF12704">
    <property type="entry name" value="MacB_PCD"/>
    <property type="match status" value="1"/>
</dbReference>
<accession>A0A412G4W0</accession>
<dbReference type="InterPro" id="IPR025857">
    <property type="entry name" value="MacB_PCD"/>
</dbReference>
<evidence type="ECO:0000313" key="10">
    <source>
        <dbReference type="Proteomes" id="UP000284178"/>
    </source>
</evidence>
<comment type="caution">
    <text evidence="9">The sequence shown here is derived from an EMBL/GenBank/DDBJ whole genome shotgun (WGS) entry which is preliminary data.</text>
</comment>
<evidence type="ECO:0000256" key="3">
    <source>
        <dbReference type="ARBA" id="ARBA00022692"/>
    </source>
</evidence>
<keyword evidence="2" id="KW-1003">Cell membrane</keyword>
<feature type="transmembrane region" description="Helical" evidence="6">
    <location>
        <begin position="501"/>
        <end position="521"/>
    </location>
</feature>
<dbReference type="InterPro" id="IPR050250">
    <property type="entry name" value="Macrolide_Exporter_MacB"/>
</dbReference>
<evidence type="ECO:0000256" key="1">
    <source>
        <dbReference type="ARBA" id="ARBA00004651"/>
    </source>
</evidence>
<evidence type="ECO:0000256" key="5">
    <source>
        <dbReference type="ARBA" id="ARBA00023136"/>
    </source>
</evidence>
<evidence type="ECO:0000313" key="9">
    <source>
        <dbReference type="EMBL" id="RGR75833.1"/>
    </source>
</evidence>
<gene>
    <name evidence="9" type="ORF">DWY25_03610</name>
</gene>
<feature type="domain" description="ABC3 transporter permease C-terminal" evidence="7">
    <location>
        <begin position="372"/>
        <end position="525"/>
    </location>
</feature>
<reference evidence="9 10" key="1">
    <citation type="submission" date="2018-08" db="EMBL/GenBank/DDBJ databases">
        <title>A genome reference for cultivated species of the human gut microbiota.</title>
        <authorList>
            <person name="Zou Y."/>
            <person name="Xue W."/>
            <person name="Luo G."/>
        </authorList>
    </citation>
    <scope>NUCLEOTIDE SEQUENCE [LARGE SCALE GENOMIC DNA]</scope>
    <source>
        <strain evidence="9 10">AF24-29</strain>
    </source>
</reference>
<feature type="transmembrane region" description="Helical" evidence="6">
    <location>
        <begin position="415"/>
        <end position="441"/>
    </location>
</feature>
<organism evidence="9 10">
    <name type="scientific">Holdemania filiformis</name>
    <dbReference type="NCBI Taxonomy" id="61171"/>
    <lineage>
        <taxon>Bacteria</taxon>
        <taxon>Bacillati</taxon>
        <taxon>Bacillota</taxon>
        <taxon>Erysipelotrichia</taxon>
        <taxon>Erysipelotrichales</taxon>
        <taxon>Erysipelotrichaceae</taxon>
        <taxon>Holdemania</taxon>
    </lineage>
</organism>
<dbReference type="PANTHER" id="PTHR30572">
    <property type="entry name" value="MEMBRANE COMPONENT OF TRANSPORTER-RELATED"/>
    <property type="match status" value="1"/>
</dbReference>
<keyword evidence="5 6" id="KW-0472">Membrane</keyword>
<keyword evidence="3 6" id="KW-0812">Transmembrane</keyword>
<feature type="transmembrane region" description="Helical" evidence="6">
    <location>
        <begin position="373"/>
        <end position="394"/>
    </location>
</feature>
<proteinExistence type="predicted"/>
<dbReference type="PANTHER" id="PTHR30572:SF9">
    <property type="entry name" value="ABC TRANSPORTER PERMEASE PROTEIN"/>
    <property type="match status" value="1"/>
</dbReference>
<keyword evidence="10" id="KW-1185">Reference proteome</keyword>
<sequence length="533" mass="61135">MRNMNFFNRALKNVTRKMSKSVLLAVTFFLIGNLVIIGLGINNAAENAKILTRQKMRAVVSLELDYTTYYNDADKITDDDEREEFYKNSPRLTLDKVEKLKADSRVKAVNFISTQQMYAKDFESVPLNNDFDKNYNQQENAEASVDGAVSMMSYNWKPADLRVQTNRYPDMIEFQDGTYEMLEGRFYTQEDIDNSAAVVCIPKELAELNNLRVGDTISVNITDPSQIMDMEGSELTEDDLLLSLEVIGIYKSNEQLDPNSDEYKWMARYESPQNTLLMPATTASDKYYDFYVKSYRYYMTTMPEYYKEEDIMSKEDYDRASKAVYLLEDPLQVDQFVEDYQDQTGDYVILNANNETFKKLARPLDTLSLFSNIIVWIVVINAVVIITLVTALTLKTREYEIGVLLSIGVSKAKIVAQFFIELVIVALIGFTLSVASGSLVAKQVGKMVLNYQVDTENKYADENDDNNNFYYGETNYFTEITQDDLLAEYDVQISPMIIAEIYILGIGVVFISILIPSFMIMRFNPKKILMNQN</sequence>
<evidence type="ECO:0000256" key="2">
    <source>
        <dbReference type="ARBA" id="ARBA00022475"/>
    </source>
</evidence>
<name>A0A412G4W0_9FIRM</name>
<dbReference type="AlphaFoldDB" id="A0A412G4W0"/>
<feature type="domain" description="MacB-like periplasmic core" evidence="8">
    <location>
        <begin position="163"/>
        <end position="287"/>
    </location>
</feature>
<evidence type="ECO:0000256" key="6">
    <source>
        <dbReference type="SAM" id="Phobius"/>
    </source>
</evidence>
<keyword evidence="4 6" id="KW-1133">Transmembrane helix</keyword>
<evidence type="ECO:0000256" key="4">
    <source>
        <dbReference type="ARBA" id="ARBA00022989"/>
    </source>
</evidence>
<dbReference type="Pfam" id="PF02687">
    <property type="entry name" value="FtsX"/>
    <property type="match status" value="1"/>
</dbReference>
<evidence type="ECO:0000259" key="8">
    <source>
        <dbReference type="Pfam" id="PF12704"/>
    </source>
</evidence>
<feature type="transmembrane region" description="Helical" evidence="6">
    <location>
        <begin position="21"/>
        <end position="41"/>
    </location>
</feature>
<dbReference type="GO" id="GO:0005886">
    <property type="term" value="C:plasma membrane"/>
    <property type="evidence" value="ECO:0007669"/>
    <property type="project" value="UniProtKB-SubCell"/>
</dbReference>
<dbReference type="GO" id="GO:0022857">
    <property type="term" value="F:transmembrane transporter activity"/>
    <property type="evidence" value="ECO:0007669"/>
    <property type="project" value="TreeGrafter"/>
</dbReference>
<dbReference type="Proteomes" id="UP000284178">
    <property type="component" value="Unassembled WGS sequence"/>
</dbReference>
<comment type="subcellular location">
    <subcellularLocation>
        <location evidence="1">Cell membrane</location>
        <topology evidence="1">Multi-pass membrane protein</topology>
    </subcellularLocation>
</comment>